<evidence type="ECO:0000313" key="2">
    <source>
        <dbReference type="EMBL" id="QWU88952.1"/>
    </source>
</evidence>
<organism evidence="2 3">
    <name type="scientific">Candidozyma haemuli</name>
    <dbReference type="NCBI Taxonomy" id="45357"/>
    <lineage>
        <taxon>Eukaryota</taxon>
        <taxon>Fungi</taxon>
        <taxon>Dikarya</taxon>
        <taxon>Ascomycota</taxon>
        <taxon>Saccharomycotina</taxon>
        <taxon>Pichiomycetes</taxon>
        <taxon>Metschnikowiaceae</taxon>
        <taxon>Candidozyma</taxon>
    </lineage>
</organism>
<dbReference type="Proteomes" id="UP000825434">
    <property type="component" value="Chromosome 4"/>
</dbReference>
<evidence type="ECO:0000256" key="1">
    <source>
        <dbReference type="SAM" id="MobiDB-lite"/>
    </source>
</evidence>
<keyword evidence="3" id="KW-1185">Reference proteome</keyword>
<evidence type="ECO:0008006" key="4">
    <source>
        <dbReference type="Google" id="ProtNLM"/>
    </source>
</evidence>
<protein>
    <recommendedName>
        <fullName evidence="4">Arrestin-like N-terminal domain-containing protein</fullName>
    </recommendedName>
</protein>
<feature type="compositionally biased region" description="Low complexity" evidence="1">
    <location>
        <begin position="294"/>
        <end position="305"/>
    </location>
</feature>
<reference evidence="2 3" key="1">
    <citation type="submission" date="2021-06" db="EMBL/GenBank/DDBJ databases">
        <title>Candida outbreak in Lebanon.</title>
        <authorList>
            <person name="Finianos M."/>
        </authorList>
    </citation>
    <scope>NUCLEOTIDE SEQUENCE [LARGE SCALE GENOMIC DNA]</scope>
    <source>
        <strain evidence="2">CA3LBN</strain>
    </source>
</reference>
<accession>A0ABX8I790</accession>
<sequence length="528" mass="59593">MVTTNMTCDTLCFIEKNEWPKSLSRAIADEVEKNSSNYVSHETHTFTIQGNVWTASELQLNKARSVSLKAHSMDRAKIAEGVLRFGQFPNLKDGRGRIVFSFIQLHQLSVVPKKWVECWGYKASVGVRCLQVGDMKIPLGVGLSHEEPEQWYDAIDSQEEIKNYGGPINCKAIAIYKAPKRHKLMHPCNIVRSGSSIKRFLELQIRQESASLCSCDSDVFAMETELSKKTAVSKVGKAQDVVIIDQFPKDTMIVQNVSEHVLEEVSKIDNCLGHQTCISCQRDNVVMITTIYSSSPANSSKSSKSQTTQELDDNKADEKPDDFALVASNGVWKLKSTCGFSFDREVSFPLSKSFHVFDEDKFANDYESSSGNYYIRALHDQPLLASPKLYFGPILKFSIDAPHTHSSFQNLVVQIAKQTIRLTPQGRIVKPEVTTYKLSFDKVTTTVTRTPKGLNYVFQNPVDHFIFCICGPPSLHSRTFHKGYQLRFSLEAKEDGSSIIHQLSSQVDLYLSEDESFHFRERHSTERT</sequence>
<proteinExistence type="predicted"/>
<evidence type="ECO:0000313" key="3">
    <source>
        <dbReference type="Proteomes" id="UP000825434"/>
    </source>
</evidence>
<gene>
    <name evidence="2" type="ORF">CA3LBN_003275</name>
</gene>
<name>A0ABX8I790_9ASCO</name>
<feature type="region of interest" description="Disordered" evidence="1">
    <location>
        <begin position="294"/>
        <end position="316"/>
    </location>
</feature>
<dbReference type="EMBL" id="CP076664">
    <property type="protein sequence ID" value="QWU88952.1"/>
    <property type="molecule type" value="Genomic_DNA"/>
</dbReference>